<evidence type="ECO:0000256" key="1">
    <source>
        <dbReference type="ARBA" id="ARBA00022741"/>
    </source>
</evidence>
<dbReference type="PROSITE" id="PS50011">
    <property type="entry name" value="PROTEIN_KINASE_DOM"/>
    <property type="match status" value="1"/>
</dbReference>
<feature type="region of interest" description="Disordered" evidence="3">
    <location>
        <begin position="158"/>
        <end position="186"/>
    </location>
</feature>
<dbReference type="EMBL" id="JAEFCI010000835">
    <property type="protein sequence ID" value="KAG5463303.1"/>
    <property type="molecule type" value="Genomic_DNA"/>
</dbReference>
<dbReference type="PANTHER" id="PTHR24346">
    <property type="entry name" value="MAP/MICROTUBULE AFFINITY-REGULATING KINASE"/>
    <property type="match status" value="1"/>
</dbReference>
<gene>
    <name evidence="5" type="ORF">BJ554DRAFT_385</name>
</gene>
<keyword evidence="6" id="KW-1185">Reference proteome</keyword>
<name>A0A8H8A198_9FUNG</name>
<dbReference type="SUPFAM" id="SSF56112">
    <property type="entry name" value="Protein kinase-like (PK-like)"/>
    <property type="match status" value="1"/>
</dbReference>
<dbReference type="Proteomes" id="UP000673691">
    <property type="component" value="Unassembled WGS sequence"/>
</dbReference>
<dbReference type="PANTHER" id="PTHR24346:SF110">
    <property type="entry name" value="NON-SPECIFIC SERINE_THREONINE PROTEIN KINASE"/>
    <property type="match status" value="1"/>
</dbReference>
<dbReference type="Gene3D" id="1.10.510.10">
    <property type="entry name" value="Transferase(Phosphotransferase) domain 1"/>
    <property type="match status" value="1"/>
</dbReference>
<reference evidence="5 6" key="1">
    <citation type="journal article" name="Sci. Rep.">
        <title>Genome-scale phylogenetic analyses confirm Olpidium as the closest living zoosporic fungus to the non-flagellated, terrestrial fungi.</title>
        <authorList>
            <person name="Chang Y."/>
            <person name="Rochon D."/>
            <person name="Sekimoto S."/>
            <person name="Wang Y."/>
            <person name="Chovatia M."/>
            <person name="Sandor L."/>
            <person name="Salamov A."/>
            <person name="Grigoriev I.V."/>
            <person name="Stajich J.E."/>
            <person name="Spatafora J.W."/>
        </authorList>
    </citation>
    <scope>NUCLEOTIDE SEQUENCE [LARGE SCALE GENOMIC DNA]</scope>
    <source>
        <strain evidence="5">S191</strain>
    </source>
</reference>
<dbReference type="OrthoDB" id="504170at2759"/>
<dbReference type="GO" id="GO:0035556">
    <property type="term" value="P:intracellular signal transduction"/>
    <property type="evidence" value="ECO:0007669"/>
    <property type="project" value="TreeGrafter"/>
</dbReference>
<accession>A0A8H8A198</accession>
<dbReference type="GO" id="GO:0004674">
    <property type="term" value="F:protein serine/threonine kinase activity"/>
    <property type="evidence" value="ECO:0007669"/>
    <property type="project" value="TreeGrafter"/>
</dbReference>
<dbReference type="Pfam" id="PF00069">
    <property type="entry name" value="Pkinase"/>
    <property type="match status" value="1"/>
</dbReference>
<keyword evidence="1" id="KW-0547">Nucleotide-binding</keyword>
<dbReference type="GO" id="GO:0005524">
    <property type="term" value="F:ATP binding"/>
    <property type="evidence" value="ECO:0007669"/>
    <property type="project" value="UniProtKB-KW"/>
</dbReference>
<evidence type="ECO:0000313" key="5">
    <source>
        <dbReference type="EMBL" id="KAG5463303.1"/>
    </source>
</evidence>
<evidence type="ECO:0000313" key="6">
    <source>
        <dbReference type="Proteomes" id="UP000673691"/>
    </source>
</evidence>
<dbReference type="AlphaFoldDB" id="A0A8H8A198"/>
<feature type="compositionally biased region" description="Basic and acidic residues" evidence="3">
    <location>
        <begin position="160"/>
        <end position="169"/>
    </location>
</feature>
<dbReference type="InterPro" id="IPR011009">
    <property type="entry name" value="Kinase-like_dom_sf"/>
</dbReference>
<sequence>MASMQPTGRLLETSCGSPHYASPEIIRGVRYNGTAADIWSCGVILFALLTGNLPFDDENIRRLLGKVKSGQYNTPEHISPDAEDLIRKILVVDATKRITRGFQQDIIENLQLLGWSNEADLFEALRSSELRMEKIFYRLLERRKKEYFENYDERENFEDFGGRSKRDDPGNDSDGSDRPSTAVKVNSPLISSFNNLSVVTSEEQAEPPATRPQPPPAAAPPDPGKRSAGVSADTPAGTEERRKLNITIPKNGNLGTSDTIKKIEEMINKLGLGQMKVYARKDNVLKVKYEGRAEGQETVFDFINVGTVGLKSVKFRIEITPSGDPGQSITSNSIVPEASASKELTILLTQAQGAFSSFQAICESLKSRWEQNQ</sequence>
<comment type="caution">
    <text evidence="5">The sequence shown here is derived from an EMBL/GenBank/DDBJ whole genome shotgun (WGS) entry which is preliminary data.</text>
</comment>
<feature type="region of interest" description="Disordered" evidence="3">
    <location>
        <begin position="198"/>
        <end position="242"/>
    </location>
</feature>
<evidence type="ECO:0000256" key="2">
    <source>
        <dbReference type="ARBA" id="ARBA00022840"/>
    </source>
</evidence>
<organism evidence="5 6">
    <name type="scientific">Olpidium bornovanus</name>
    <dbReference type="NCBI Taxonomy" id="278681"/>
    <lineage>
        <taxon>Eukaryota</taxon>
        <taxon>Fungi</taxon>
        <taxon>Fungi incertae sedis</taxon>
        <taxon>Olpidiomycota</taxon>
        <taxon>Olpidiomycotina</taxon>
        <taxon>Olpidiomycetes</taxon>
        <taxon>Olpidiales</taxon>
        <taxon>Olpidiaceae</taxon>
        <taxon>Olpidium</taxon>
    </lineage>
</organism>
<feature type="compositionally biased region" description="Pro residues" evidence="3">
    <location>
        <begin position="209"/>
        <end position="222"/>
    </location>
</feature>
<evidence type="ECO:0000256" key="3">
    <source>
        <dbReference type="SAM" id="MobiDB-lite"/>
    </source>
</evidence>
<keyword evidence="2" id="KW-0067">ATP-binding</keyword>
<dbReference type="InterPro" id="IPR000719">
    <property type="entry name" value="Prot_kinase_dom"/>
</dbReference>
<proteinExistence type="predicted"/>
<dbReference type="GO" id="GO:0005737">
    <property type="term" value="C:cytoplasm"/>
    <property type="evidence" value="ECO:0007669"/>
    <property type="project" value="TreeGrafter"/>
</dbReference>
<protein>
    <recommendedName>
        <fullName evidence="4">Protein kinase domain-containing protein</fullName>
    </recommendedName>
</protein>
<feature type="domain" description="Protein kinase" evidence="4">
    <location>
        <begin position="1"/>
        <end position="113"/>
    </location>
</feature>
<evidence type="ECO:0000259" key="4">
    <source>
        <dbReference type="PROSITE" id="PS50011"/>
    </source>
</evidence>
<dbReference type="SMART" id="SM00220">
    <property type="entry name" value="S_TKc"/>
    <property type="match status" value="1"/>
</dbReference>